<evidence type="ECO:0000313" key="2">
    <source>
        <dbReference type="Proteomes" id="UP000019486"/>
    </source>
</evidence>
<evidence type="ECO:0000313" key="1">
    <source>
        <dbReference type="EMBL" id="EWY39548.1"/>
    </source>
</evidence>
<dbReference type="Proteomes" id="UP000019486">
    <property type="component" value="Unassembled WGS sequence"/>
</dbReference>
<dbReference type="STRING" id="1385369.N825_05465"/>
<gene>
    <name evidence="1" type="ORF">N825_05465</name>
</gene>
<reference evidence="1 2" key="1">
    <citation type="submission" date="2013-08" db="EMBL/GenBank/DDBJ databases">
        <title>The genome sequence of Skermanella stibiiresistens.</title>
        <authorList>
            <person name="Zhu W."/>
            <person name="Wang G."/>
        </authorList>
    </citation>
    <scope>NUCLEOTIDE SEQUENCE [LARGE SCALE GENOMIC DNA]</scope>
    <source>
        <strain evidence="1 2">SB22</strain>
    </source>
</reference>
<keyword evidence="2" id="KW-1185">Reference proteome</keyword>
<proteinExistence type="predicted"/>
<protein>
    <submittedName>
        <fullName evidence="1">Histidinol dehydrogenase</fullName>
    </submittedName>
</protein>
<dbReference type="AlphaFoldDB" id="W9H6Z9"/>
<sequence length="63" mass="7179">MLAMVPFHQDTKKDTFADEVSRTRRAMPLKDRLVRFKALAEALGPSDPTFDMKTYTDGMWEGG</sequence>
<name>W9H6Z9_9PROT</name>
<dbReference type="EMBL" id="AVFL01000011">
    <property type="protein sequence ID" value="EWY39548.1"/>
    <property type="molecule type" value="Genomic_DNA"/>
</dbReference>
<organism evidence="1 2">
    <name type="scientific">Skermanella stibiiresistens SB22</name>
    <dbReference type="NCBI Taxonomy" id="1385369"/>
    <lineage>
        <taxon>Bacteria</taxon>
        <taxon>Pseudomonadati</taxon>
        <taxon>Pseudomonadota</taxon>
        <taxon>Alphaproteobacteria</taxon>
        <taxon>Rhodospirillales</taxon>
        <taxon>Azospirillaceae</taxon>
        <taxon>Skermanella</taxon>
    </lineage>
</organism>
<accession>W9H6Z9</accession>
<comment type="caution">
    <text evidence="1">The sequence shown here is derived from an EMBL/GenBank/DDBJ whole genome shotgun (WGS) entry which is preliminary data.</text>
</comment>